<organism evidence="19 20">
    <name type="scientific">Trinickia caryophylli</name>
    <name type="common">Paraburkholderia caryophylli</name>
    <dbReference type="NCBI Taxonomy" id="28094"/>
    <lineage>
        <taxon>Bacteria</taxon>
        <taxon>Pseudomonadati</taxon>
        <taxon>Pseudomonadota</taxon>
        <taxon>Betaproteobacteria</taxon>
        <taxon>Burkholderiales</taxon>
        <taxon>Burkholderiaceae</taxon>
        <taxon>Trinickia</taxon>
    </lineage>
</organism>
<dbReference type="InterPro" id="IPR012338">
    <property type="entry name" value="Beta-lactam/transpept-like"/>
</dbReference>
<dbReference type="Gene3D" id="3.90.1310.10">
    <property type="entry name" value="Penicillin-binding protein 2a (Domain 2)"/>
    <property type="match status" value="1"/>
</dbReference>
<dbReference type="Pfam" id="PF03717">
    <property type="entry name" value="PBP_dimer"/>
    <property type="match status" value="1"/>
</dbReference>
<keyword evidence="15 16" id="KW-0961">Cell wall biogenesis/degradation</keyword>
<dbReference type="RefSeq" id="WP_085227386.1">
    <property type="nucleotide sequence ID" value="NZ_BSQD01000004.1"/>
</dbReference>
<dbReference type="EC" id="3.4.16.4" evidence="16"/>
<feature type="domain" description="Penicillin-binding protein transpeptidase" evidence="17">
    <location>
        <begin position="260"/>
        <end position="561"/>
    </location>
</feature>
<evidence type="ECO:0000256" key="1">
    <source>
        <dbReference type="ARBA" id="ARBA00004370"/>
    </source>
</evidence>
<protein>
    <recommendedName>
        <fullName evidence="16">Peptidoglycan D,D-transpeptidase FtsI</fullName>
        <ecNumber evidence="16">3.4.16.4</ecNumber>
    </recommendedName>
    <alternativeName>
        <fullName evidence="16">Penicillin-binding protein 3</fullName>
        <shortName evidence="16">PBP-3</shortName>
    </alternativeName>
</protein>
<evidence type="ECO:0000256" key="16">
    <source>
        <dbReference type="HAMAP-Rule" id="MF_02080"/>
    </source>
</evidence>
<evidence type="ECO:0000256" key="3">
    <source>
        <dbReference type="ARBA" id="ARBA00022519"/>
    </source>
</evidence>
<dbReference type="Gene3D" id="1.10.150.770">
    <property type="match status" value="1"/>
</dbReference>
<proteinExistence type="inferred from homology"/>
<dbReference type="GO" id="GO:0006508">
    <property type="term" value="P:proteolysis"/>
    <property type="evidence" value="ECO:0007669"/>
    <property type="project" value="UniProtKB-KW"/>
</dbReference>
<evidence type="ECO:0000256" key="14">
    <source>
        <dbReference type="ARBA" id="ARBA00023306"/>
    </source>
</evidence>
<comment type="function">
    <text evidence="16">Catalyzes cross-linking of the peptidoglycan cell wall at the division septum.</text>
</comment>
<dbReference type="GO" id="GO:0008658">
    <property type="term" value="F:penicillin binding"/>
    <property type="evidence" value="ECO:0007669"/>
    <property type="project" value="InterPro"/>
</dbReference>
<dbReference type="InterPro" id="IPR005311">
    <property type="entry name" value="PBP_dimer"/>
</dbReference>
<dbReference type="GO" id="GO:0005886">
    <property type="term" value="C:plasma membrane"/>
    <property type="evidence" value="ECO:0007669"/>
    <property type="project" value="UniProtKB-UniRule"/>
</dbReference>
<sequence length="575" mass="61371">MPHDPKSRSAFAPFERNRVLTPRLPGWRSAVVVAALSAAFAVLAGRAFWVQVIEHDFHAAQGEKRHRVTMELDAMRGAIVDRHGALLAVSLTTYEIWAEPKRLDRAGRSALAELASALQLAPAELAQRFDTDRAYVLLKRHVDGPTAQRIARLGIPGISQAAASKRFYPEGESIAHVVGFTDIDDEGQEGIELAANAALTGEQGTREVIRDRLGRVVSELGGTMPPRNGETIRLTIDRRIQQLAYSQLKAALVEHRAQAGSAVVLDAHTGEILALANAPSFDPNQPHRRSGQALRNRALTDTFEPGSTIKPLLVALAIDSGVVNAATKVETGPGYYTIGPNTIHDTSNHGTITVFDALAKSSNVALAKIGLNMPAERIWRKYGEYGIGQPPALPFPGVAAGRLRPWQRWRPIEQATMSYGYGLSASLLQVAQTYTAFAGDGTIRPASLLALGSPQRSGEPPEARRVTTPATAAAIREMLGAAAEEGGTGRRARIDGYRIGGKTGTAWKHAGGAYVKGKYRALFVGLAPIGTPRIVVAVMIDEPSGRSYYGGAVAAPVFSSIASGTLQLLGVPPEV</sequence>
<dbReference type="STRING" id="28094.SAMN06295900_105125"/>
<dbReference type="Gene3D" id="3.40.710.10">
    <property type="entry name" value="DD-peptidase/beta-lactamase superfamily"/>
    <property type="match status" value="1"/>
</dbReference>
<evidence type="ECO:0000256" key="8">
    <source>
        <dbReference type="ARBA" id="ARBA00022801"/>
    </source>
</evidence>
<dbReference type="AlphaFoldDB" id="A0A1X7EAG4"/>
<keyword evidence="5 16" id="KW-0121">Carboxypeptidase</keyword>
<dbReference type="SUPFAM" id="SSF56519">
    <property type="entry name" value="Penicillin binding protein dimerisation domain"/>
    <property type="match status" value="1"/>
</dbReference>
<keyword evidence="4 16" id="KW-0132">Cell division</keyword>
<dbReference type="GO" id="GO:0071555">
    <property type="term" value="P:cell wall organization"/>
    <property type="evidence" value="ECO:0007669"/>
    <property type="project" value="UniProtKB-KW"/>
</dbReference>
<evidence type="ECO:0000256" key="11">
    <source>
        <dbReference type="ARBA" id="ARBA00022989"/>
    </source>
</evidence>
<evidence type="ECO:0000256" key="15">
    <source>
        <dbReference type="ARBA" id="ARBA00023316"/>
    </source>
</evidence>
<evidence type="ECO:0000256" key="13">
    <source>
        <dbReference type="ARBA" id="ARBA00023210"/>
    </source>
</evidence>
<dbReference type="GO" id="GO:0008955">
    <property type="term" value="F:peptidoglycan glycosyltransferase activity"/>
    <property type="evidence" value="ECO:0007669"/>
    <property type="project" value="InterPro"/>
</dbReference>
<dbReference type="InterPro" id="IPR037532">
    <property type="entry name" value="FtsI_transpept"/>
</dbReference>
<keyword evidence="20" id="KW-1185">Reference proteome</keyword>
<evidence type="ECO:0000256" key="9">
    <source>
        <dbReference type="ARBA" id="ARBA00022960"/>
    </source>
</evidence>
<feature type="active site" description="Acyl-ester intermediate" evidence="16">
    <location>
        <position position="307"/>
    </location>
</feature>
<keyword evidence="12 16" id="KW-0472">Membrane</keyword>
<accession>A0A1X7EAG4</accession>
<evidence type="ECO:0000313" key="20">
    <source>
        <dbReference type="Proteomes" id="UP000192911"/>
    </source>
</evidence>
<evidence type="ECO:0000256" key="4">
    <source>
        <dbReference type="ARBA" id="ARBA00022618"/>
    </source>
</evidence>
<dbReference type="UniPathway" id="UPA00219"/>
<keyword evidence="9 16" id="KW-0133">Cell shape</keyword>
<evidence type="ECO:0000256" key="12">
    <source>
        <dbReference type="ARBA" id="ARBA00023136"/>
    </source>
</evidence>
<evidence type="ECO:0000256" key="5">
    <source>
        <dbReference type="ARBA" id="ARBA00022645"/>
    </source>
</evidence>
<keyword evidence="6 16" id="KW-0645">Protease</keyword>
<evidence type="ECO:0000256" key="6">
    <source>
        <dbReference type="ARBA" id="ARBA00022670"/>
    </source>
</evidence>
<keyword evidence="13 16" id="KW-0717">Septation</keyword>
<keyword evidence="7 16" id="KW-0812">Transmembrane</keyword>
<dbReference type="EMBL" id="FXAH01000005">
    <property type="protein sequence ID" value="SMF30518.1"/>
    <property type="molecule type" value="Genomic_DNA"/>
</dbReference>
<dbReference type="PANTHER" id="PTHR30627">
    <property type="entry name" value="PEPTIDOGLYCAN D,D-TRANSPEPTIDASE"/>
    <property type="match status" value="1"/>
</dbReference>
<keyword evidence="11 16" id="KW-1133">Transmembrane helix</keyword>
<dbReference type="GeneID" id="95553792"/>
<evidence type="ECO:0000256" key="10">
    <source>
        <dbReference type="ARBA" id="ARBA00022984"/>
    </source>
</evidence>
<dbReference type="Pfam" id="PF00905">
    <property type="entry name" value="Transpeptidase"/>
    <property type="match status" value="1"/>
</dbReference>
<feature type="domain" description="Penicillin-binding protein dimerisation" evidence="18">
    <location>
        <begin position="73"/>
        <end position="219"/>
    </location>
</feature>
<dbReference type="SUPFAM" id="SSF56601">
    <property type="entry name" value="beta-lactamase/transpeptidase-like"/>
    <property type="match status" value="1"/>
</dbReference>
<dbReference type="GO" id="GO:0009252">
    <property type="term" value="P:peptidoglycan biosynthetic process"/>
    <property type="evidence" value="ECO:0007669"/>
    <property type="project" value="UniProtKB-UniRule"/>
</dbReference>
<keyword evidence="2 16" id="KW-1003">Cell membrane</keyword>
<dbReference type="PANTHER" id="PTHR30627:SF1">
    <property type="entry name" value="PEPTIDOGLYCAN D,D-TRANSPEPTIDASE FTSI"/>
    <property type="match status" value="1"/>
</dbReference>
<keyword evidence="3 16" id="KW-0997">Cell inner membrane</keyword>
<keyword evidence="10 16" id="KW-0573">Peptidoglycan synthesis</keyword>
<dbReference type="GO" id="GO:0009002">
    <property type="term" value="F:serine-type D-Ala-D-Ala carboxypeptidase activity"/>
    <property type="evidence" value="ECO:0007669"/>
    <property type="project" value="UniProtKB-UniRule"/>
</dbReference>
<dbReference type="GO" id="GO:0008360">
    <property type="term" value="P:regulation of cell shape"/>
    <property type="evidence" value="ECO:0007669"/>
    <property type="project" value="UniProtKB-KW"/>
</dbReference>
<dbReference type="HAMAP" id="MF_02080">
    <property type="entry name" value="FtsI_transpept"/>
    <property type="match status" value="1"/>
</dbReference>
<dbReference type="Gene3D" id="3.30.450.330">
    <property type="match status" value="1"/>
</dbReference>
<reference evidence="20" key="1">
    <citation type="submission" date="2017-04" db="EMBL/GenBank/DDBJ databases">
        <authorList>
            <person name="Varghese N."/>
            <person name="Submissions S."/>
        </authorList>
    </citation>
    <scope>NUCLEOTIDE SEQUENCE [LARGE SCALE GENOMIC DNA]</scope>
    <source>
        <strain evidence="20">Ballard 720</strain>
    </source>
</reference>
<evidence type="ECO:0000259" key="18">
    <source>
        <dbReference type="Pfam" id="PF03717"/>
    </source>
</evidence>
<evidence type="ECO:0000256" key="7">
    <source>
        <dbReference type="ARBA" id="ARBA00022692"/>
    </source>
</evidence>
<keyword evidence="8 16" id="KW-0378">Hydrolase</keyword>
<evidence type="ECO:0000259" key="17">
    <source>
        <dbReference type="Pfam" id="PF00905"/>
    </source>
</evidence>
<dbReference type="InterPro" id="IPR050515">
    <property type="entry name" value="Beta-lactam/transpept"/>
</dbReference>
<name>A0A1X7EAG4_TRICW</name>
<dbReference type="InterPro" id="IPR036138">
    <property type="entry name" value="PBP_dimer_sf"/>
</dbReference>
<evidence type="ECO:0000256" key="2">
    <source>
        <dbReference type="ARBA" id="ARBA00022475"/>
    </source>
</evidence>
<dbReference type="GO" id="GO:0000917">
    <property type="term" value="P:division septum assembly"/>
    <property type="evidence" value="ECO:0007669"/>
    <property type="project" value="UniProtKB-KW"/>
</dbReference>
<comment type="catalytic activity">
    <reaction evidence="16">
        <text>Preferential cleavage: (Ac)2-L-Lys-D-Ala-|-D-Ala. Also transpeptidation of peptidyl-alanyl moieties that are N-acyl substituents of D-alanine.</text>
        <dbReference type="EC" id="3.4.16.4"/>
    </reaction>
</comment>
<comment type="pathway">
    <text evidence="16">Cell wall biogenesis; peptidoglycan biosynthesis.</text>
</comment>
<dbReference type="GO" id="GO:0043093">
    <property type="term" value="P:FtsZ-dependent cytokinesis"/>
    <property type="evidence" value="ECO:0007669"/>
    <property type="project" value="UniProtKB-UniRule"/>
</dbReference>
<dbReference type="InterPro" id="IPR001460">
    <property type="entry name" value="PCN-bd_Tpept"/>
</dbReference>
<dbReference type="Proteomes" id="UP000192911">
    <property type="component" value="Unassembled WGS sequence"/>
</dbReference>
<evidence type="ECO:0000313" key="19">
    <source>
        <dbReference type="EMBL" id="SMF30518.1"/>
    </source>
</evidence>
<gene>
    <name evidence="16" type="primary">ftsI</name>
    <name evidence="19" type="ORF">SAMN06295900_105125</name>
</gene>
<dbReference type="OrthoDB" id="9789078at2"/>
<comment type="subcellular location">
    <subcellularLocation>
        <location evidence="1">Membrane</location>
    </subcellularLocation>
</comment>
<keyword evidence="14 16" id="KW-0131">Cell cycle</keyword>
<comment type="similarity">
    <text evidence="16">Belongs to the transpeptidase family. FtsI subfamily.</text>
</comment>